<reference evidence="1 2" key="1">
    <citation type="submission" date="2018-10" db="EMBL/GenBank/DDBJ databases">
        <title>Isolation, diversity and antifungal activity of actinobacteria from wheat.</title>
        <authorList>
            <person name="Han C."/>
        </authorList>
    </citation>
    <scope>NUCLEOTIDE SEQUENCE [LARGE SCALE GENOMIC DNA]</scope>
    <source>
        <strain evidence="1 2">NEAU-YY642</strain>
    </source>
</reference>
<proteinExistence type="predicted"/>
<dbReference type="AlphaFoldDB" id="A0A3M2MB56"/>
<accession>A0A3M2MB56</accession>
<organism evidence="1 2">
    <name type="scientific">Streptomyces triticirhizae</name>
    <dbReference type="NCBI Taxonomy" id="2483353"/>
    <lineage>
        <taxon>Bacteria</taxon>
        <taxon>Bacillati</taxon>
        <taxon>Actinomycetota</taxon>
        <taxon>Actinomycetes</taxon>
        <taxon>Kitasatosporales</taxon>
        <taxon>Streptomycetaceae</taxon>
        <taxon>Streptomyces</taxon>
    </lineage>
</organism>
<protein>
    <submittedName>
        <fullName evidence="1">Uncharacterized protein</fullName>
    </submittedName>
</protein>
<sequence length="244" mass="27626">MAVLVPVLTAWWVRDATRRASNEAAAVGRRQADTAVEIARRQEETERAQRSQEIRRAACEAFLSAADRLAHEVDRLPQVTDDLREALLSEATVEVHKSWAALELLGIDELSEQARGLLTHCQRMERVALDRAVLHHASARLEEKLCPGNSEWCEDPVHGSAIHAWICLTEWGHIEEDEREQHLEELEFSLRESEALTNAQIQRVLAVTTRPFAWSDMVVTWHADPLKTGFKAAREEFVRAAVSN</sequence>
<dbReference type="Proteomes" id="UP000278673">
    <property type="component" value="Unassembled WGS sequence"/>
</dbReference>
<name>A0A3M2MB56_9ACTN</name>
<dbReference type="EMBL" id="RFFJ01000001">
    <property type="protein sequence ID" value="RMI46731.1"/>
    <property type="molecule type" value="Genomic_DNA"/>
</dbReference>
<gene>
    <name evidence="1" type="ORF">EBN88_00410</name>
</gene>
<comment type="caution">
    <text evidence="1">The sequence shown here is derived from an EMBL/GenBank/DDBJ whole genome shotgun (WGS) entry which is preliminary data.</text>
</comment>
<keyword evidence="2" id="KW-1185">Reference proteome</keyword>
<evidence type="ECO:0000313" key="2">
    <source>
        <dbReference type="Proteomes" id="UP000278673"/>
    </source>
</evidence>
<evidence type="ECO:0000313" key="1">
    <source>
        <dbReference type="EMBL" id="RMI46731.1"/>
    </source>
</evidence>